<feature type="compositionally biased region" description="Polar residues" evidence="1">
    <location>
        <begin position="67"/>
        <end position="92"/>
    </location>
</feature>
<sequence>MSKQDDDMYLPEYEGDISFFPDTDLETDSANIDAPIEEILKTSTDELQDPPDWTQFEWPQPDESSPWAESSDSIPCFSASNAQVQQVPPQKSRNSRDHPTRMTRRVKEKKALSFDDFSRVMYDYLSQKQMQEDDDLSYCTQEHTQAKENYHRVIEPTREGAGNDSIEVAGSPKVKDDENSIEVIESVEEDSDATIVVSTSDNEEPPIIEDWQVGSSTRTGPSGRRTTYSEYTHKKKASTQKRRTWRS</sequence>
<reference evidence="2 3" key="1">
    <citation type="submission" date="2016-06" db="EMBL/GenBank/DDBJ databases">
        <title>Evolution of pathogenesis and genome organization in the Tremellales.</title>
        <authorList>
            <person name="Cuomo C."/>
            <person name="Litvintseva A."/>
            <person name="Heitman J."/>
            <person name="Chen Y."/>
            <person name="Sun S."/>
            <person name="Springer D."/>
            <person name="Dromer F."/>
            <person name="Young S."/>
            <person name="Zeng Q."/>
            <person name="Chapman S."/>
            <person name="Gujja S."/>
            <person name="Saif S."/>
            <person name="Birren B."/>
        </authorList>
    </citation>
    <scope>NUCLEOTIDE SEQUENCE [LARGE SCALE GENOMIC DNA]</scope>
    <source>
        <strain evidence="2 3">ATCC 28783</strain>
    </source>
</reference>
<dbReference type="Proteomes" id="UP000289152">
    <property type="component" value="Unassembled WGS sequence"/>
</dbReference>
<protein>
    <submittedName>
        <fullName evidence="2">Uncharacterized protein</fullName>
    </submittedName>
</protein>
<dbReference type="InParanoid" id="A0A4Q1BA08"/>
<proteinExistence type="predicted"/>
<feature type="compositionally biased region" description="Basic and acidic residues" evidence="1">
    <location>
        <begin position="147"/>
        <end position="158"/>
    </location>
</feature>
<evidence type="ECO:0000313" key="2">
    <source>
        <dbReference type="EMBL" id="RXK34797.1"/>
    </source>
</evidence>
<evidence type="ECO:0000313" key="3">
    <source>
        <dbReference type="Proteomes" id="UP000289152"/>
    </source>
</evidence>
<comment type="caution">
    <text evidence="2">The sequence shown here is derived from an EMBL/GenBank/DDBJ whole genome shotgun (WGS) entry which is preliminary data.</text>
</comment>
<evidence type="ECO:0000256" key="1">
    <source>
        <dbReference type="SAM" id="MobiDB-lite"/>
    </source>
</evidence>
<name>A0A4Q1BA08_TREME</name>
<dbReference type="VEuPathDB" id="FungiDB:TREMEDRAFT_61537"/>
<feature type="region of interest" description="Disordered" evidence="1">
    <location>
        <begin position="41"/>
        <end position="108"/>
    </location>
</feature>
<feature type="compositionally biased region" description="Low complexity" evidence="1">
    <location>
        <begin position="214"/>
        <end position="226"/>
    </location>
</feature>
<feature type="region of interest" description="Disordered" evidence="1">
    <location>
        <begin position="1"/>
        <end position="26"/>
    </location>
</feature>
<feature type="compositionally biased region" description="Basic residues" evidence="1">
    <location>
        <begin position="233"/>
        <end position="247"/>
    </location>
</feature>
<feature type="region of interest" description="Disordered" evidence="1">
    <location>
        <begin position="147"/>
        <end position="247"/>
    </location>
</feature>
<dbReference type="AlphaFoldDB" id="A0A4Q1BA08"/>
<organism evidence="2 3">
    <name type="scientific">Tremella mesenterica</name>
    <name type="common">Jelly fungus</name>
    <dbReference type="NCBI Taxonomy" id="5217"/>
    <lineage>
        <taxon>Eukaryota</taxon>
        <taxon>Fungi</taxon>
        <taxon>Dikarya</taxon>
        <taxon>Basidiomycota</taxon>
        <taxon>Agaricomycotina</taxon>
        <taxon>Tremellomycetes</taxon>
        <taxon>Tremellales</taxon>
        <taxon>Tremellaceae</taxon>
        <taxon>Tremella</taxon>
    </lineage>
</organism>
<keyword evidence="3" id="KW-1185">Reference proteome</keyword>
<dbReference type="EMBL" id="SDIL01000190">
    <property type="protein sequence ID" value="RXK34797.1"/>
    <property type="molecule type" value="Genomic_DNA"/>
</dbReference>
<gene>
    <name evidence="2" type="ORF">M231_07954</name>
</gene>
<accession>A0A4Q1BA08</accession>